<dbReference type="Gene3D" id="2.160.10.10">
    <property type="entry name" value="Hexapeptide repeat proteins"/>
    <property type="match status" value="1"/>
</dbReference>
<proteinExistence type="inferred from homology"/>
<comment type="caution">
    <text evidence="4">The sequence shown here is derived from an EMBL/GenBank/DDBJ whole genome shotgun (WGS) entry which is preliminary data.</text>
</comment>
<dbReference type="Proteomes" id="UP000472335">
    <property type="component" value="Unassembled WGS sequence"/>
</dbReference>
<dbReference type="CDD" id="cd04181">
    <property type="entry name" value="NTP_transferase"/>
    <property type="match status" value="1"/>
</dbReference>
<dbReference type="EMBL" id="JAAKZY010000222">
    <property type="protein sequence ID" value="NGO13943.1"/>
    <property type="molecule type" value="Genomic_DNA"/>
</dbReference>
<evidence type="ECO:0000259" key="2">
    <source>
        <dbReference type="Pfam" id="PF00483"/>
    </source>
</evidence>
<dbReference type="AlphaFoldDB" id="A0A6G4VJJ2"/>
<dbReference type="Gene3D" id="3.90.550.10">
    <property type="entry name" value="Spore Coat Polysaccharide Biosynthesis Protein SpsA, Chain A"/>
    <property type="match status" value="1"/>
</dbReference>
<name>A0A6G4VJJ2_9ACTN</name>
<reference evidence="4 5" key="1">
    <citation type="submission" date="2020-02" db="EMBL/GenBank/DDBJ databases">
        <title>Whole-genome analyses of novel actinobacteria.</title>
        <authorList>
            <person name="Sahin N."/>
            <person name="Gencbay T."/>
        </authorList>
    </citation>
    <scope>NUCLEOTIDE SEQUENCE [LARGE SCALE GENOMIC DNA]</scope>
    <source>
        <strain evidence="4 5">HC44</strain>
    </source>
</reference>
<keyword evidence="5" id="KW-1185">Reference proteome</keyword>
<gene>
    <name evidence="4" type="ORF">G5C60_41710</name>
</gene>
<dbReference type="Pfam" id="PF25087">
    <property type="entry name" value="GMPPB_C"/>
    <property type="match status" value="1"/>
</dbReference>
<dbReference type="InterPro" id="IPR050486">
    <property type="entry name" value="Mannose-1P_guanyltransferase"/>
</dbReference>
<evidence type="ECO:0000259" key="3">
    <source>
        <dbReference type="Pfam" id="PF25087"/>
    </source>
</evidence>
<feature type="domain" description="Mannose-1-phosphate guanyltransferase C-terminal" evidence="3">
    <location>
        <begin position="252"/>
        <end position="333"/>
    </location>
</feature>
<evidence type="ECO:0000313" key="5">
    <source>
        <dbReference type="Proteomes" id="UP000472335"/>
    </source>
</evidence>
<dbReference type="SUPFAM" id="SSF53448">
    <property type="entry name" value="Nucleotide-diphospho-sugar transferases"/>
    <property type="match status" value="1"/>
</dbReference>
<evidence type="ECO:0000313" key="4">
    <source>
        <dbReference type="EMBL" id="NGO13943.1"/>
    </source>
</evidence>
<feature type="domain" description="Nucleotidyl transferase" evidence="2">
    <location>
        <begin position="4"/>
        <end position="236"/>
    </location>
</feature>
<organism evidence="4 5">
    <name type="scientific">Streptomyces scabichelini</name>
    <dbReference type="NCBI Taxonomy" id="2711217"/>
    <lineage>
        <taxon>Bacteria</taxon>
        <taxon>Bacillati</taxon>
        <taxon>Actinomycetota</taxon>
        <taxon>Actinomycetes</taxon>
        <taxon>Kitasatosporales</taxon>
        <taxon>Streptomycetaceae</taxon>
        <taxon>Streptomyces</taxon>
    </lineage>
</organism>
<dbReference type="RefSeq" id="WP_165267837.1">
    <property type="nucleotide sequence ID" value="NZ_JAAKZY010000222.1"/>
</dbReference>
<protein>
    <submittedName>
        <fullName evidence="4">NDP-sugar synthase</fullName>
    </submittedName>
</protein>
<dbReference type="InterPro" id="IPR005835">
    <property type="entry name" value="NTP_transferase_dom"/>
</dbReference>
<accession>A0A6G4VJJ2</accession>
<evidence type="ECO:0000256" key="1">
    <source>
        <dbReference type="ARBA" id="ARBA00007274"/>
    </source>
</evidence>
<dbReference type="InterPro" id="IPR029044">
    <property type="entry name" value="Nucleotide-diphossugar_trans"/>
</dbReference>
<dbReference type="InterPro" id="IPR056729">
    <property type="entry name" value="GMPPB_C"/>
</dbReference>
<comment type="similarity">
    <text evidence="1">Belongs to the transferase hexapeptide repeat family.</text>
</comment>
<dbReference type="PANTHER" id="PTHR22572">
    <property type="entry name" value="SUGAR-1-PHOSPHATE GUANYL TRANSFERASE"/>
    <property type="match status" value="1"/>
</dbReference>
<dbReference type="Pfam" id="PF00483">
    <property type="entry name" value="NTP_transferase"/>
    <property type="match status" value="1"/>
</dbReference>
<sequence length="360" mass="37274">MTEAILLVGGKGTRLRPLTVHTPKPMVPAAGVPFLAHQLARARAAGVEHIVLATSYLAEVFEPYFGDGSSLGLHIEYVTEAEPLGTGGAIRNVASRLRSAPDDPVLIFNGDILTGLDIAALVATHQSSGADVSLHLTRVEDPRAYGLVPTDASGRVQAFLEKPQTPEEIVTDQINAGAYVFRRSVIDTIPTGRPVSVERETFPDLLASGAHLQGMVDSTYWLDLGTPQAFVRGSADLVLGRAPSPAVPGRCGDSLVLPTASVAPDAKLTGGTVVSEGASVGEGARISGSTVLKGAVIEPGAVITDCLIGARAQVGARSILTGVVVGDAASVGPDNELREGVRVWCDARIPAGAVRFSSDQ</sequence>